<comment type="caution">
    <text evidence="1">The sequence shown here is derived from an EMBL/GenBank/DDBJ whole genome shotgun (WGS) entry which is preliminary data.</text>
</comment>
<dbReference type="InterPro" id="IPR013321">
    <property type="entry name" value="Arc_rbn_hlx_hlx"/>
</dbReference>
<dbReference type="EMBL" id="QOHO01000077">
    <property type="protein sequence ID" value="RFZ76572.1"/>
    <property type="molecule type" value="Genomic_DNA"/>
</dbReference>
<gene>
    <name evidence="1" type="ORF">DS742_22695</name>
</gene>
<reference evidence="1 2" key="1">
    <citation type="submission" date="2018-07" db="EMBL/GenBank/DDBJ databases">
        <title>New species, Clostridium PI-S10-A1B.</title>
        <authorList>
            <person name="Krishna G."/>
            <person name="Summeta K."/>
            <person name="Shikha S."/>
            <person name="Prabhu P.B."/>
            <person name="Suresh K."/>
        </authorList>
    </citation>
    <scope>NUCLEOTIDE SEQUENCE [LARGE SCALE GENOMIC DNA]</scope>
    <source>
        <strain evidence="1 2">PI-S10-A1B</strain>
    </source>
</reference>
<sequence length="117" mass="13852">MRDLKNDRTEDLHFRATPEEKELIRRKAEKAGLSMSDYLRRQALSKKVTVISPEIFKEYKELCGQFGWYGNNINQIAKHLNGGGDQYTVIRWLENYQRDLDDLIIRFKMLMEKKIAA</sequence>
<dbReference type="OrthoDB" id="2004071at2"/>
<proteinExistence type="predicted"/>
<dbReference type="Gene3D" id="1.10.1220.10">
    <property type="entry name" value="Met repressor-like"/>
    <property type="match status" value="1"/>
</dbReference>
<dbReference type="Proteomes" id="UP000260680">
    <property type="component" value="Unassembled WGS sequence"/>
</dbReference>
<protein>
    <submittedName>
        <fullName evidence="1">Plasmid mobilization relaxosome protein MobC</fullName>
    </submittedName>
</protein>
<dbReference type="GO" id="GO:0006355">
    <property type="term" value="P:regulation of DNA-templated transcription"/>
    <property type="evidence" value="ECO:0007669"/>
    <property type="project" value="InterPro"/>
</dbReference>
<dbReference type="InterPro" id="IPR010985">
    <property type="entry name" value="Ribbon_hlx_hlx"/>
</dbReference>
<accession>A0A3E2N6I7</accession>
<name>A0A3E2N6I7_9FIRM</name>
<evidence type="ECO:0000313" key="1">
    <source>
        <dbReference type="EMBL" id="RFZ76572.1"/>
    </source>
</evidence>
<dbReference type="SUPFAM" id="SSF47598">
    <property type="entry name" value="Ribbon-helix-helix"/>
    <property type="match status" value="1"/>
</dbReference>
<dbReference type="InterPro" id="IPR053842">
    <property type="entry name" value="NikA-like"/>
</dbReference>
<evidence type="ECO:0000313" key="2">
    <source>
        <dbReference type="Proteomes" id="UP000260680"/>
    </source>
</evidence>
<dbReference type="AlphaFoldDB" id="A0A3E2N6I7"/>
<organism evidence="1 2">
    <name type="scientific">Lacrimispora amygdalina</name>
    <dbReference type="NCBI Taxonomy" id="253257"/>
    <lineage>
        <taxon>Bacteria</taxon>
        <taxon>Bacillati</taxon>
        <taxon>Bacillota</taxon>
        <taxon>Clostridia</taxon>
        <taxon>Lachnospirales</taxon>
        <taxon>Lachnospiraceae</taxon>
        <taxon>Lacrimispora</taxon>
    </lineage>
</organism>
<dbReference type="Pfam" id="PF21983">
    <property type="entry name" value="NikA-like"/>
    <property type="match status" value="1"/>
</dbReference>